<dbReference type="Proteomes" id="UP001499988">
    <property type="component" value="Unassembled WGS sequence"/>
</dbReference>
<feature type="signal peptide" evidence="1">
    <location>
        <begin position="1"/>
        <end position="16"/>
    </location>
</feature>
<evidence type="ECO:0008006" key="4">
    <source>
        <dbReference type="Google" id="ProtNLM"/>
    </source>
</evidence>
<dbReference type="RefSeq" id="WP_345337279.1">
    <property type="nucleotide sequence ID" value="NZ_BAABJZ010000105.1"/>
</dbReference>
<name>A0ABP9FG44_9GAMM</name>
<accession>A0ABP9FG44</accession>
<dbReference type="EMBL" id="BAABJZ010000105">
    <property type="protein sequence ID" value="GAA4901928.1"/>
    <property type="molecule type" value="Genomic_DNA"/>
</dbReference>
<evidence type="ECO:0000313" key="3">
    <source>
        <dbReference type="Proteomes" id="UP001499988"/>
    </source>
</evidence>
<keyword evidence="3" id="KW-1185">Reference proteome</keyword>
<reference evidence="3" key="1">
    <citation type="journal article" date="2019" name="Int. J. Syst. Evol. Microbiol.">
        <title>The Global Catalogue of Microorganisms (GCM) 10K type strain sequencing project: providing services to taxonomists for standard genome sequencing and annotation.</title>
        <authorList>
            <consortium name="The Broad Institute Genomics Platform"/>
            <consortium name="The Broad Institute Genome Sequencing Center for Infectious Disease"/>
            <person name="Wu L."/>
            <person name="Ma J."/>
        </authorList>
    </citation>
    <scope>NUCLEOTIDE SEQUENCE [LARGE SCALE GENOMIC DNA]</scope>
    <source>
        <strain evidence="3">JCM 18401</strain>
    </source>
</reference>
<proteinExistence type="predicted"/>
<comment type="caution">
    <text evidence="2">The sequence shown here is derived from an EMBL/GenBank/DDBJ whole genome shotgun (WGS) entry which is preliminary data.</text>
</comment>
<protein>
    <recommendedName>
        <fullName evidence="4">MSHA biogenesis protein MshK</fullName>
    </recommendedName>
</protein>
<organism evidence="2 3">
    <name type="scientific">Ferrimonas pelagia</name>
    <dbReference type="NCBI Taxonomy" id="1177826"/>
    <lineage>
        <taxon>Bacteria</taxon>
        <taxon>Pseudomonadati</taxon>
        <taxon>Pseudomonadota</taxon>
        <taxon>Gammaproteobacteria</taxon>
        <taxon>Alteromonadales</taxon>
        <taxon>Ferrimonadaceae</taxon>
        <taxon>Ferrimonas</taxon>
    </lineage>
</organism>
<evidence type="ECO:0000313" key="2">
    <source>
        <dbReference type="EMBL" id="GAA4901928.1"/>
    </source>
</evidence>
<feature type="chain" id="PRO_5047084525" description="MSHA biogenesis protein MshK" evidence="1">
    <location>
        <begin position="17"/>
        <end position="104"/>
    </location>
</feature>
<evidence type="ECO:0000256" key="1">
    <source>
        <dbReference type="SAM" id="SignalP"/>
    </source>
</evidence>
<keyword evidence="1" id="KW-0732">Signal</keyword>
<sequence length="104" mass="11478">MLVMIILLMLALPAGAADGIDPTEPPQWAAPVATVPSEGQKLESILIQGEQKLVLAGGETLREGDRWDQRVIRTIYADRIVLSDGEVIRLFPALSELSQERQWD</sequence>
<gene>
    <name evidence="2" type="ORF">GCM10023333_40010</name>
</gene>